<keyword evidence="3" id="KW-1185">Reference proteome</keyword>
<name>A0A154P2E0_DUFNO</name>
<sequence length="321" mass="36669">MSIGREANKWTPKLIIVFQLTIWTVVGLIFLRKGANSLCDIKDTIRNDTADTQETIVRWNEKQSIQESSIIKNRHRIAEYEVTTWRKDVVALDSSKKTAGNGKWLSRKPYISYRLDNIGRRIPEKSSTNRKLTTNDDVQDTRGIRAIPGRTITASNRNKDEKIDHKESAVVVTFDQSSYNVKKVLIDNDASSSSFQLENSSSVNVVTSDDRDLFEIDEYDTRYKATRIDRIEKKLRRTPVNRVGAAAAITMLAIGVVMLLLGPLIIILRAFGDRRRSRQIFLKSRCHADRPPTYEEAVLMDQAPRYSTLQLDTIPESSFFL</sequence>
<dbReference type="OrthoDB" id="8196450at2759"/>
<proteinExistence type="predicted"/>
<keyword evidence="1" id="KW-1133">Transmembrane helix</keyword>
<dbReference type="EMBL" id="KQ434803">
    <property type="protein sequence ID" value="KZC06003.1"/>
    <property type="molecule type" value="Genomic_DNA"/>
</dbReference>
<organism evidence="2 3">
    <name type="scientific">Dufourea novaeangliae</name>
    <name type="common">Sweat bee</name>
    <dbReference type="NCBI Taxonomy" id="178035"/>
    <lineage>
        <taxon>Eukaryota</taxon>
        <taxon>Metazoa</taxon>
        <taxon>Ecdysozoa</taxon>
        <taxon>Arthropoda</taxon>
        <taxon>Hexapoda</taxon>
        <taxon>Insecta</taxon>
        <taxon>Pterygota</taxon>
        <taxon>Neoptera</taxon>
        <taxon>Endopterygota</taxon>
        <taxon>Hymenoptera</taxon>
        <taxon>Apocrita</taxon>
        <taxon>Aculeata</taxon>
        <taxon>Apoidea</taxon>
        <taxon>Anthophila</taxon>
        <taxon>Halictidae</taxon>
        <taxon>Rophitinae</taxon>
        <taxon>Dufourea</taxon>
    </lineage>
</organism>
<accession>A0A154P2E0</accession>
<dbReference type="Proteomes" id="UP000076502">
    <property type="component" value="Unassembled WGS sequence"/>
</dbReference>
<protein>
    <submittedName>
        <fullName evidence="2">Uncharacterized protein</fullName>
    </submittedName>
</protein>
<evidence type="ECO:0000313" key="2">
    <source>
        <dbReference type="EMBL" id="KZC06003.1"/>
    </source>
</evidence>
<gene>
    <name evidence="2" type="ORF">WN55_06178</name>
</gene>
<reference evidence="2 3" key="1">
    <citation type="submission" date="2015-07" db="EMBL/GenBank/DDBJ databases">
        <title>The genome of Dufourea novaeangliae.</title>
        <authorList>
            <person name="Pan H."/>
            <person name="Kapheim K."/>
        </authorList>
    </citation>
    <scope>NUCLEOTIDE SEQUENCE [LARGE SCALE GENOMIC DNA]</scope>
    <source>
        <strain evidence="2">0120121106</strain>
        <tissue evidence="2">Whole body</tissue>
    </source>
</reference>
<feature type="transmembrane region" description="Helical" evidence="1">
    <location>
        <begin position="243"/>
        <end position="268"/>
    </location>
</feature>
<evidence type="ECO:0000313" key="3">
    <source>
        <dbReference type="Proteomes" id="UP000076502"/>
    </source>
</evidence>
<evidence type="ECO:0000256" key="1">
    <source>
        <dbReference type="SAM" id="Phobius"/>
    </source>
</evidence>
<dbReference type="OMA" id="YEEATLM"/>
<dbReference type="AlphaFoldDB" id="A0A154P2E0"/>
<feature type="transmembrane region" description="Helical" evidence="1">
    <location>
        <begin position="12"/>
        <end position="31"/>
    </location>
</feature>
<keyword evidence="1" id="KW-0472">Membrane</keyword>
<keyword evidence="1" id="KW-0812">Transmembrane</keyword>